<organism evidence="1 2">
    <name type="scientific">Tanacetum coccineum</name>
    <dbReference type="NCBI Taxonomy" id="301880"/>
    <lineage>
        <taxon>Eukaryota</taxon>
        <taxon>Viridiplantae</taxon>
        <taxon>Streptophyta</taxon>
        <taxon>Embryophyta</taxon>
        <taxon>Tracheophyta</taxon>
        <taxon>Spermatophyta</taxon>
        <taxon>Magnoliopsida</taxon>
        <taxon>eudicotyledons</taxon>
        <taxon>Gunneridae</taxon>
        <taxon>Pentapetalae</taxon>
        <taxon>asterids</taxon>
        <taxon>campanulids</taxon>
        <taxon>Asterales</taxon>
        <taxon>Asteraceae</taxon>
        <taxon>Asteroideae</taxon>
        <taxon>Anthemideae</taxon>
        <taxon>Anthemidinae</taxon>
        <taxon>Tanacetum</taxon>
    </lineage>
</organism>
<dbReference type="EMBL" id="BQNB010016606">
    <property type="protein sequence ID" value="GJT53652.1"/>
    <property type="molecule type" value="Genomic_DNA"/>
</dbReference>
<protein>
    <submittedName>
        <fullName evidence="1">Uncharacterized protein</fullName>
    </submittedName>
</protein>
<comment type="caution">
    <text evidence="1">The sequence shown here is derived from an EMBL/GenBank/DDBJ whole genome shotgun (WGS) entry which is preliminary data.</text>
</comment>
<keyword evidence="2" id="KW-1185">Reference proteome</keyword>
<name>A0ABQ5ET17_9ASTR</name>
<gene>
    <name evidence="1" type="ORF">Tco_0988706</name>
</gene>
<reference evidence="1" key="1">
    <citation type="journal article" date="2022" name="Int. J. Mol. Sci.">
        <title>Draft Genome of Tanacetum Coccineum: Genomic Comparison of Closely Related Tanacetum-Family Plants.</title>
        <authorList>
            <person name="Yamashiro T."/>
            <person name="Shiraishi A."/>
            <person name="Nakayama K."/>
            <person name="Satake H."/>
        </authorList>
    </citation>
    <scope>NUCLEOTIDE SEQUENCE</scope>
</reference>
<dbReference type="Proteomes" id="UP001151760">
    <property type="component" value="Unassembled WGS sequence"/>
</dbReference>
<reference evidence="1" key="2">
    <citation type="submission" date="2022-01" db="EMBL/GenBank/DDBJ databases">
        <authorList>
            <person name="Yamashiro T."/>
            <person name="Shiraishi A."/>
            <person name="Satake H."/>
            <person name="Nakayama K."/>
        </authorList>
    </citation>
    <scope>NUCLEOTIDE SEQUENCE</scope>
</reference>
<proteinExistence type="predicted"/>
<evidence type="ECO:0000313" key="2">
    <source>
        <dbReference type="Proteomes" id="UP001151760"/>
    </source>
</evidence>
<sequence length="252" mass="28654">MRSFALTTILAPIDLIPDVEILCPRTMPSLTMKWLFSQFRAKFSMAKGHAAVGKGSVRQVNEVFSDHWVDGPLPLDFVCTKFRVIPLDIGDFQAMARLWTATPLLERFSPTHKSLVNYDCNLCHLPKMHIRVEDSFREECHYSGSHSHASIPDIYEVQKVQPRFLPRMKSNPYWSEGGEKSINNCFLNIGATVACQEASVEALSRSGDSEKIPRFPKLKVVLFADILLVYPNDRKHRDLCLPWFQLPPPIGI</sequence>
<evidence type="ECO:0000313" key="1">
    <source>
        <dbReference type="EMBL" id="GJT53652.1"/>
    </source>
</evidence>
<accession>A0ABQ5ET17</accession>